<dbReference type="Gene3D" id="3.40.470.10">
    <property type="entry name" value="Uracil-DNA glycosylase-like domain"/>
    <property type="match status" value="1"/>
</dbReference>
<organism evidence="1 2">
    <name type="scientific">Lichenibacterium minor</name>
    <dbReference type="NCBI Taxonomy" id="2316528"/>
    <lineage>
        <taxon>Bacteria</taxon>
        <taxon>Pseudomonadati</taxon>
        <taxon>Pseudomonadota</taxon>
        <taxon>Alphaproteobacteria</taxon>
        <taxon>Hyphomicrobiales</taxon>
        <taxon>Lichenihabitantaceae</taxon>
        <taxon>Lichenibacterium</taxon>
    </lineage>
</organism>
<dbReference type="Proteomes" id="UP000290759">
    <property type="component" value="Unassembled WGS sequence"/>
</dbReference>
<evidence type="ECO:0000313" key="1">
    <source>
        <dbReference type="EMBL" id="RYC29311.1"/>
    </source>
</evidence>
<evidence type="ECO:0008006" key="3">
    <source>
        <dbReference type="Google" id="ProtNLM"/>
    </source>
</evidence>
<dbReference type="InterPro" id="IPR036895">
    <property type="entry name" value="Uracil-DNA_glycosylase-like_sf"/>
</dbReference>
<accession>A0A4Q2U333</accession>
<name>A0A4Q2U333_9HYPH</name>
<dbReference type="AlphaFoldDB" id="A0A4Q2U333"/>
<proteinExistence type="predicted"/>
<gene>
    <name evidence="1" type="ORF">D3273_24685</name>
</gene>
<keyword evidence="2" id="KW-1185">Reference proteome</keyword>
<sequence length="230" mass="24907">MARRWISSARTSTAGCVNLAGRGDAAVSEMPFVDFYARMVAGHHGAQPDSYPGSVPRGFFTAGQPGAIRLMLVLLNPGQPAPHEAAVFKDATGAQLARIVWEMSGQHLNGGHPSPTLRTMRRDIAQLFGRPLDQCGGLFMFTNLVRVTTAGNSVPDAKVVRIGADWLREEIALWRPEKVLAYGKEVAFGMLSHGVRVDALLPHPAAVGNWLIPGRREAQVAEIRKYLGFA</sequence>
<dbReference type="OrthoDB" id="8447666at2"/>
<comment type="caution">
    <text evidence="1">The sequence shown here is derived from an EMBL/GenBank/DDBJ whole genome shotgun (WGS) entry which is preliminary data.</text>
</comment>
<reference evidence="1 2" key="2">
    <citation type="submission" date="2019-02" db="EMBL/GenBank/DDBJ databases">
        <title>'Lichenibacterium ramalinii' gen. nov. sp. nov., 'Lichenibacterium minor' gen. nov. sp. nov.</title>
        <authorList>
            <person name="Pankratov T."/>
        </authorList>
    </citation>
    <scope>NUCLEOTIDE SEQUENCE [LARGE SCALE GENOMIC DNA]</scope>
    <source>
        <strain evidence="1 2">RmlP026</strain>
    </source>
</reference>
<dbReference type="SUPFAM" id="SSF52141">
    <property type="entry name" value="Uracil-DNA glycosylase-like"/>
    <property type="match status" value="1"/>
</dbReference>
<evidence type="ECO:0000313" key="2">
    <source>
        <dbReference type="Proteomes" id="UP000290759"/>
    </source>
</evidence>
<protein>
    <recommendedName>
        <fullName evidence="3">Uracil-DNA glycosylase</fullName>
    </recommendedName>
</protein>
<dbReference type="EMBL" id="QYBB01000058">
    <property type="protein sequence ID" value="RYC29311.1"/>
    <property type="molecule type" value="Genomic_DNA"/>
</dbReference>
<reference evidence="1 2" key="1">
    <citation type="submission" date="2018-12" db="EMBL/GenBank/DDBJ databases">
        <authorList>
            <person name="Grouzdev D.S."/>
            <person name="Krutkina M.S."/>
        </authorList>
    </citation>
    <scope>NUCLEOTIDE SEQUENCE [LARGE SCALE GENOMIC DNA]</scope>
    <source>
        <strain evidence="1 2">RmlP026</strain>
    </source>
</reference>